<dbReference type="Gene3D" id="1.10.8.50">
    <property type="match status" value="1"/>
</dbReference>
<proteinExistence type="predicted"/>
<dbReference type="InterPro" id="IPR047806">
    <property type="entry name" value="IHF_actinobact"/>
</dbReference>
<evidence type="ECO:0000313" key="2">
    <source>
        <dbReference type="EMBL" id="CAB4870035.1"/>
    </source>
</evidence>
<evidence type="ECO:0000259" key="1">
    <source>
        <dbReference type="Pfam" id="PF22525"/>
    </source>
</evidence>
<feature type="domain" description="Integration host factor-like helix-two turn-helix" evidence="1">
    <location>
        <begin position="38"/>
        <end position="105"/>
    </location>
</feature>
<dbReference type="Pfam" id="PF22525">
    <property type="entry name" value="H2TH_5"/>
    <property type="match status" value="1"/>
</dbReference>
<protein>
    <submittedName>
        <fullName evidence="2">Unannotated protein</fullName>
    </submittedName>
</protein>
<dbReference type="EMBL" id="CAFBLN010000024">
    <property type="protein sequence ID" value="CAB4870035.1"/>
    <property type="molecule type" value="Genomic_DNA"/>
</dbReference>
<sequence length="109" mass="11990">MTGVSPTPPSLSQEQRVAASKLAVANRRRRAEVKRMVKVGELSLTDLFTLAEGEECVAQMRAFDLISALPTIGEVKAKRIMQDASIAQTRRVRGLGPKQRAELFRALGR</sequence>
<reference evidence="2" key="1">
    <citation type="submission" date="2020-05" db="EMBL/GenBank/DDBJ databases">
        <authorList>
            <person name="Chiriac C."/>
            <person name="Salcher M."/>
            <person name="Ghai R."/>
            <person name="Kavagutti S V."/>
        </authorList>
    </citation>
    <scope>NUCLEOTIDE SEQUENCE</scope>
</reference>
<dbReference type="InterPro" id="IPR055201">
    <property type="entry name" value="IHF-like_H2TH"/>
</dbReference>
<organism evidence="2">
    <name type="scientific">freshwater metagenome</name>
    <dbReference type="NCBI Taxonomy" id="449393"/>
    <lineage>
        <taxon>unclassified sequences</taxon>
        <taxon>metagenomes</taxon>
        <taxon>ecological metagenomes</taxon>
    </lineage>
</organism>
<name>A0A6J7DME7_9ZZZZ</name>
<dbReference type="NCBIfam" id="NF041260">
    <property type="entry name" value="actino_IHF"/>
    <property type="match status" value="1"/>
</dbReference>
<accession>A0A6J7DME7</accession>
<dbReference type="AlphaFoldDB" id="A0A6J7DME7"/>
<gene>
    <name evidence="2" type="ORF">UFOPK3381_00748</name>
</gene>